<keyword evidence="3" id="KW-1185">Reference proteome</keyword>
<gene>
    <name evidence="2" type="ORF">MOHU_21530</name>
</gene>
<keyword evidence="2" id="KW-0808">Transferase</keyword>
<dbReference type="InterPro" id="IPR038071">
    <property type="entry name" value="UROD/MetE-like_sf"/>
</dbReference>
<dbReference type="Gene3D" id="3.20.20.210">
    <property type="match status" value="1"/>
</dbReference>
<dbReference type="InterPro" id="IPR000257">
    <property type="entry name" value="Uroporphyrinogen_deCOase"/>
</dbReference>
<dbReference type="Pfam" id="PF01208">
    <property type="entry name" value="URO-D"/>
    <property type="match status" value="1"/>
</dbReference>
<evidence type="ECO:0000259" key="1">
    <source>
        <dbReference type="Pfam" id="PF01208"/>
    </source>
</evidence>
<name>A0A2T0AMC2_9FIRM</name>
<keyword evidence="2" id="KW-0489">Methyltransferase</keyword>
<dbReference type="GO" id="GO:0004853">
    <property type="term" value="F:uroporphyrinogen decarboxylase activity"/>
    <property type="evidence" value="ECO:0007669"/>
    <property type="project" value="InterPro"/>
</dbReference>
<comment type="caution">
    <text evidence="2">The sequence shown here is derived from an EMBL/GenBank/DDBJ whole genome shotgun (WGS) entry which is preliminary data.</text>
</comment>
<dbReference type="OrthoDB" id="9771599at2"/>
<evidence type="ECO:0000313" key="3">
    <source>
        <dbReference type="Proteomes" id="UP000238415"/>
    </source>
</evidence>
<evidence type="ECO:0000313" key="2">
    <source>
        <dbReference type="EMBL" id="PRR69897.1"/>
    </source>
</evidence>
<dbReference type="PANTHER" id="PTHR47099">
    <property type="entry name" value="METHYLCOBAMIDE:COM METHYLTRANSFERASE MTBA"/>
    <property type="match status" value="1"/>
</dbReference>
<proteinExistence type="predicted"/>
<dbReference type="PANTHER" id="PTHR47099:SF1">
    <property type="entry name" value="METHYLCOBAMIDE:COM METHYLTRANSFERASE MTBA"/>
    <property type="match status" value="1"/>
</dbReference>
<feature type="domain" description="Uroporphyrinogen decarboxylase (URO-D)" evidence="1">
    <location>
        <begin position="209"/>
        <end position="411"/>
    </location>
</feature>
<dbReference type="Proteomes" id="UP000238415">
    <property type="component" value="Unassembled WGS sequence"/>
</dbReference>
<dbReference type="SUPFAM" id="SSF51726">
    <property type="entry name" value="UROD/MetE-like"/>
    <property type="match status" value="1"/>
</dbReference>
<dbReference type="GO" id="GO:0008168">
    <property type="term" value="F:methyltransferase activity"/>
    <property type="evidence" value="ECO:0007669"/>
    <property type="project" value="UniProtKB-KW"/>
</dbReference>
<dbReference type="EMBL" id="PVXM01000050">
    <property type="protein sequence ID" value="PRR69897.1"/>
    <property type="molecule type" value="Genomic_DNA"/>
</dbReference>
<dbReference type="RefSeq" id="WP_106006081.1">
    <property type="nucleotide sequence ID" value="NZ_CP136419.1"/>
</dbReference>
<protein>
    <submittedName>
        <fullName evidence="2">Methylcobalamin:coenzyme M methyltransferase</fullName>
    </submittedName>
</protein>
<dbReference type="InterPro" id="IPR052024">
    <property type="entry name" value="Methanogen_methyltrans"/>
</dbReference>
<dbReference type="GO" id="GO:0032259">
    <property type="term" value="P:methylation"/>
    <property type="evidence" value="ECO:0007669"/>
    <property type="project" value="UniProtKB-KW"/>
</dbReference>
<accession>A0A2T0AMC2</accession>
<organism evidence="2 3">
    <name type="scientific">Neomoorella humiferrea</name>
    <dbReference type="NCBI Taxonomy" id="676965"/>
    <lineage>
        <taxon>Bacteria</taxon>
        <taxon>Bacillati</taxon>
        <taxon>Bacillota</taxon>
        <taxon>Clostridia</taxon>
        <taxon>Neomoorellales</taxon>
        <taxon>Neomoorellaceae</taxon>
        <taxon>Neomoorella</taxon>
    </lineage>
</organism>
<reference evidence="2 3" key="1">
    <citation type="submission" date="2018-03" db="EMBL/GenBank/DDBJ databases">
        <title>Genome sequence of Moorella humiferrea DSM 23265.</title>
        <authorList>
            <person name="Poehlein A."/>
            <person name="Daniel R."/>
        </authorList>
    </citation>
    <scope>NUCLEOTIDE SEQUENCE [LARGE SCALE GENOMIC DNA]</scope>
    <source>
        <strain evidence="2 3">DSM 23265</strain>
    </source>
</reference>
<dbReference type="AlphaFoldDB" id="A0A2T0AMC2"/>
<dbReference type="GO" id="GO:0006779">
    <property type="term" value="P:porphyrin-containing compound biosynthetic process"/>
    <property type="evidence" value="ECO:0007669"/>
    <property type="project" value="InterPro"/>
</dbReference>
<sequence length="413" mass="47656">MNSRERIIASINHKQVDIVPIDLGSTTSSGISAIAYNNLKQYLGINKGYTRVYDIVQQLAQPEDEILDMFNVDVLDVGRVYNTEEKDWYDITLPSGHIVQFPTWFKPIRDEEGNLNVYSEDGILISRMKKDAFYFHQEYYPYLNGYPENYDNITEAMNKVQWFKIAVSPWDHLNDTNFWEDLREKALNLRENSDRALVISSGCSLLESGNYLRRMDNFLMDIYTCPEEVERLLDVLVEQHLALLEKVCKAVGDVVDIIRFSDDLGMDQGPLMSPEVFRKIFKPRLALLCDYVKKHSNMHTFLHSCGSIYKLLPDLIEAGIEIINPVQTTAKDMEPYRLKKEFGNDITFWGGGCNTRSILNRATPKEVKDYVKRQLEVFAPGGGYIFNQEHNILPDVPPENIIAMFEAVREFSF</sequence>